<reference evidence="1" key="1">
    <citation type="submission" date="2023-03" db="EMBL/GenBank/DDBJ databases">
        <title>Amycolatopsis taiwanensis NBRC 103393.</title>
        <authorList>
            <person name="Ichikawa N."/>
            <person name="Sato H."/>
            <person name="Tonouchi N."/>
        </authorList>
    </citation>
    <scope>NUCLEOTIDE SEQUENCE</scope>
    <source>
        <strain evidence="1">NBRC 103393</strain>
    </source>
</reference>
<comment type="caution">
    <text evidence="1">The sequence shown here is derived from an EMBL/GenBank/DDBJ whole genome shotgun (WGS) entry which is preliminary data.</text>
</comment>
<accession>A0A9W6R6H5</accession>
<dbReference type="Proteomes" id="UP001165136">
    <property type="component" value="Unassembled WGS sequence"/>
</dbReference>
<name>A0A9W6R6H5_9PSEU</name>
<keyword evidence="2" id="KW-1185">Reference proteome</keyword>
<gene>
    <name evidence="1" type="ORF">Atai01_65930</name>
</gene>
<proteinExistence type="predicted"/>
<organism evidence="1 2">
    <name type="scientific">Amycolatopsis taiwanensis</name>
    <dbReference type="NCBI Taxonomy" id="342230"/>
    <lineage>
        <taxon>Bacteria</taxon>
        <taxon>Bacillati</taxon>
        <taxon>Actinomycetota</taxon>
        <taxon>Actinomycetes</taxon>
        <taxon>Pseudonocardiales</taxon>
        <taxon>Pseudonocardiaceae</taxon>
        <taxon>Amycolatopsis</taxon>
    </lineage>
</organism>
<evidence type="ECO:0000313" key="1">
    <source>
        <dbReference type="EMBL" id="GLY69974.1"/>
    </source>
</evidence>
<sequence>MVVPAPRWESLRGCERTMTAEAEKRAKPDRLFVSWQTSIGDGFDHAITDEEFTVGHRRQRGEFEAVCGAVICLADSHSPPGPSCPRCSALVLGPAIVHRVDLGRRAYRHRRPGLLRRLFGHATVRNAG</sequence>
<dbReference type="AlphaFoldDB" id="A0A9W6R6H5"/>
<protein>
    <submittedName>
        <fullName evidence="1">Uncharacterized protein</fullName>
    </submittedName>
</protein>
<evidence type="ECO:0000313" key="2">
    <source>
        <dbReference type="Proteomes" id="UP001165136"/>
    </source>
</evidence>
<dbReference type="EMBL" id="BSTI01000019">
    <property type="protein sequence ID" value="GLY69974.1"/>
    <property type="molecule type" value="Genomic_DNA"/>
</dbReference>